<dbReference type="Pfam" id="PF00072">
    <property type="entry name" value="Response_reg"/>
    <property type="match status" value="1"/>
</dbReference>
<keyword evidence="1" id="KW-0597">Phosphoprotein</keyword>
<dbReference type="Gene3D" id="3.40.50.2300">
    <property type="match status" value="1"/>
</dbReference>
<feature type="domain" description="Response regulatory" evidence="2">
    <location>
        <begin position="18"/>
        <end position="136"/>
    </location>
</feature>
<dbReference type="InterPro" id="IPR001789">
    <property type="entry name" value="Sig_transdc_resp-reg_receiver"/>
</dbReference>
<dbReference type="AlphaFoldDB" id="A0A7W6GBT9"/>
<evidence type="ECO:0000313" key="3">
    <source>
        <dbReference type="EMBL" id="MBB3966053.1"/>
    </source>
</evidence>
<keyword evidence="3" id="KW-0238">DNA-binding</keyword>
<dbReference type="EMBL" id="JACIDW010000013">
    <property type="protein sequence ID" value="MBB3966053.1"/>
    <property type="molecule type" value="Genomic_DNA"/>
</dbReference>
<evidence type="ECO:0000313" key="4">
    <source>
        <dbReference type="Proteomes" id="UP000582090"/>
    </source>
</evidence>
<comment type="caution">
    <text evidence="3">The sequence shown here is derived from an EMBL/GenBank/DDBJ whole genome shotgun (WGS) entry which is preliminary data.</text>
</comment>
<dbReference type="Proteomes" id="UP000582090">
    <property type="component" value="Unassembled WGS sequence"/>
</dbReference>
<dbReference type="SUPFAM" id="SSF52172">
    <property type="entry name" value="CheY-like"/>
    <property type="match status" value="1"/>
</dbReference>
<keyword evidence="4" id="KW-1185">Reference proteome</keyword>
<sequence length="151" mass="17467">MSENAGLMQDKARGETVKILFIDDEFIEFRSLKKTLSAVTEPMVELDYAQSVRDALAKIGSDRFDLILLDNRLLPNADFRQTVPKLRAASYTGPIGVISMDVSDSYFQQFQDYGVDFRIGKDELDVETLQYIIREYVRYDMPDVWKDDYNI</sequence>
<feature type="modified residue" description="4-aspartylphosphate" evidence="1">
    <location>
        <position position="70"/>
    </location>
</feature>
<evidence type="ECO:0000256" key="1">
    <source>
        <dbReference type="PROSITE-ProRule" id="PRU00169"/>
    </source>
</evidence>
<gene>
    <name evidence="3" type="ORF">GGQ67_003734</name>
</gene>
<reference evidence="3 4" key="1">
    <citation type="submission" date="2020-08" db="EMBL/GenBank/DDBJ databases">
        <title>Genomic Encyclopedia of Type Strains, Phase IV (KMG-IV): sequencing the most valuable type-strain genomes for metagenomic binning, comparative biology and taxonomic classification.</title>
        <authorList>
            <person name="Goeker M."/>
        </authorList>
    </citation>
    <scope>NUCLEOTIDE SEQUENCE [LARGE SCALE GENOMIC DNA]</scope>
    <source>
        <strain evidence="3 4">DSM 26575</strain>
    </source>
</reference>
<evidence type="ECO:0000259" key="2">
    <source>
        <dbReference type="PROSITE" id="PS50110"/>
    </source>
</evidence>
<dbReference type="PROSITE" id="PS50110">
    <property type="entry name" value="RESPONSE_REGULATORY"/>
    <property type="match status" value="1"/>
</dbReference>
<organism evidence="3 4">
    <name type="scientific">Rhizobium metallidurans</name>
    <dbReference type="NCBI Taxonomy" id="1265931"/>
    <lineage>
        <taxon>Bacteria</taxon>
        <taxon>Pseudomonadati</taxon>
        <taxon>Pseudomonadota</taxon>
        <taxon>Alphaproteobacteria</taxon>
        <taxon>Hyphomicrobiales</taxon>
        <taxon>Rhizobiaceae</taxon>
        <taxon>Rhizobium/Agrobacterium group</taxon>
        <taxon>Rhizobium</taxon>
    </lineage>
</organism>
<dbReference type="GO" id="GO:0003677">
    <property type="term" value="F:DNA binding"/>
    <property type="evidence" value="ECO:0007669"/>
    <property type="project" value="UniProtKB-KW"/>
</dbReference>
<accession>A0A7W6GBT9</accession>
<protein>
    <submittedName>
        <fullName evidence="3">DNA-binding NarL/FixJ family response regulator</fullName>
    </submittedName>
</protein>
<proteinExistence type="predicted"/>
<dbReference type="GO" id="GO:0000160">
    <property type="term" value="P:phosphorelay signal transduction system"/>
    <property type="evidence" value="ECO:0007669"/>
    <property type="project" value="InterPro"/>
</dbReference>
<name>A0A7W6GBT9_9HYPH</name>
<dbReference type="InterPro" id="IPR011006">
    <property type="entry name" value="CheY-like_superfamily"/>
</dbReference>